<evidence type="ECO:0000313" key="4">
    <source>
        <dbReference type="Proteomes" id="UP001371391"/>
    </source>
</evidence>
<gene>
    <name evidence="3" type="ORF">V6257_12200</name>
</gene>
<evidence type="ECO:0000256" key="2">
    <source>
        <dbReference type="SAM" id="Phobius"/>
    </source>
</evidence>
<dbReference type="InterPro" id="IPR014719">
    <property type="entry name" value="Ribosomal_bL12_C/ClpS-like"/>
</dbReference>
<dbReference type="EMBL" id="JBAKAW010000010">
    <property type="protein sequence ID" value="MEL0655799.1"/>
    <property type="molecule type" value="Genomic_DNA"/>
</dbReference>
<keyword evidence="2" id="KW-0812">Transmembrane</keyword>
<reference evidence="3 4" key="1">
    <citation type="submission" date="2024-02" db="EMBL/GenBank/DDBJ databases">
        <title>Bacteria isolated from the canopy kelp, Nereocystis luetkeana.</title>
        <authorList>
            <person name="Pfister C.A."/>
            <person name="Younker I.T."/>
            <person name="Light S.H."/>
        </authorList>
    </citation>
    <scope>NUCLEOTIDE SEQUENCE [LARGE SCALE GENOMIC DNA]</scope>
    <source>
        <strain evidence="3 4">TI.1.03</strain>
    </source>
</reference>
<keyword evidence="4" id="KW-1185">Reference proteome</keyword>
<evidence type="ECO:0000256" key="1">
    <source>
        <dbReference type="SAM" id="Coils"/>
    </source>
</evidence>
<keyword evidence="2" id="KW-0472">Membrane</keyword>
<name>A0ABU9H1R5_9GAMM</name>
<keyword evidence="2" id="KW-1133">Transmembrane helix</keyword>
<organism evidence="3 4">
    <name type="scientific">Pseudoalteromonas issachenkonii</name>
    <dbReference type="NCBI Taxonomy" id="152297"/>
    <lineage>
        <taxon>Bacteria</taxon>
        <taxon>Pseudomonadati</taxon>
        <taxon>Pseudomonadota</taxon>
        <taxon>Gammaproteobacteria</taxon>
        <taxon>Alteromonadales</taxon>
        <taxon>Pseudoalteromonadaceae</taxon>
        <taxon>Pseudoalteromonas</taxon>
    </lineage>
</organism>
<keyword evidence="1" id="KW-0175">Coiled coil</keyword>
<protein>
    <submittedName>
        <fullName evidence="3">Uncharacterized protein</fullName>
    </submittedName>
</protein>
<dbReference type="RefSeq" id="WP_341602982.1">
    <property type="nucleotide sequence ID" value="NZ_JBAKAW010000010.1"/>
</dbReference>
<dbReference type="SUPFAM" id="SSF54736">
    <property type="entry name" value="ClpS-like"/>
    <property type="match status" value="1"/>
</dbReference>
<sequence>MSSTGFHLVFRGSEEGVPEKVFQALSKFGGVNLTDLKKASNETPLTLKPNITKEKAEAIIGKFSKLGVELSLIESGKDIKSSLLSHLTEKALNKEQLIGAASSIKDKAEEKLNSEGLKDAAANLKEKADSFKETVSEQAKDFSNETKKKKKILSFFQSKVAILSSLTIVLLVLVFSVTFLLLSPFRGSDEIQLVKNGAIADYPNNQIGPMLEQAFSDGTWNFYHSQRGIRVVQFKGYITEDLHDEAVLWLENLGFGNTATSIRTNMLSKAEVFEKKSNLFAEQYPDEVEYFENLLEAYRDYKISIGCEETDKQKTTLSDKRYTCPKGSSGNSDASKQIYKHVWWPVGKEVELHFGLSVIGNDVTLLSVHGAMGGLTPSVSYRVMAQELYN</sequence>
<feature type="coiled-coil region" evidence="1">
    <location>
        <begin position="107"/>
        <end position="141"/>
    </location>
</feature>
<feature type="transmembrane region" description="Helical" evidence="2">
    <location>
        <begin position="160"/>
        <end position="182"/>
    </location>
</feature>
<comment type="caution">
    <text evidence="3">The sequence shown here is derived from an EMBL/GenBank/DDBJ whole genome shotgun (WGS) entry which is preliminary data.</text>
</comment>
<dbReference type="Proteomes" id="UP001371391">
    <property type="component" value="Unassembled WGS sequence"/>
</dbReference>
<evidence type="ECO:0000313" key="3">
    <source>
        <dbReference type="EMBL" id="MEL0655799.1"/>
    </source>
</evidence>
<proteinExistence type="predicted"/>
<accession>A0ABU9H1R5</accession>